<feature type="compositionally biased region" description="Basic and acidic residues" evidence="5">
    <location>
        <begin position="53"/>
        <end position="62"/>
    </location>
</feature>
<evidence type="ECO:0000256" key="4">
    <source>
        <dbReference type="ARBA" id="ARBA00023157"/>
    </source>
</evidence>
<evidence type="ECO:0000256" key="3">
    <source>
        <dbReference type="ARBA" id="ARBA00022553"/>
    </source>
</evidence>
<dbReference type="RefSeq" id="XP_008562871.1">
    <property type="nucleotide sequence ID" value="XM_008564649.1"/>
</dbReference>
<accession>A0ABM0Q3D0</accession>
<dbReference type="InterPro" id="IPR007110">
    <property type="entry name" value="Ig-like_dom"/>
</dbReference>
<dbReference type="GeneID" id="103583290"/>
<dbReference type="SUPFAM" id="SSF48726">
    <property type="entry name" value="Immunoglobulin"/>
    <property type="match status" value="2"/>
</dbReference>
<keyword evidence="3" id="KW-0597">Phosphoprotein</keyword>
<feature type="region of interest" description="Disordered" evidence="5">
    <location>
        <begin position="1"/>
        <end position="30"/>
    </location>
</feature>
<dbReference type="Proteomes" id="UP000694923">
    <property type="component" value="Unplaced"/>
</dbReference>
<dbReference type="PROSITE" id="PS50835">
    <property type="entry name" value="IG_LIKE"/>
    <property type="match status" value="2"/>
</dbReference>
<proteinExistence type="predicted"/>
<feature type="region of interest" description="Disordered" evidence="5">
    <location>
        <begin position="44"/>
        <end position="63"/>
    </location>
</feature>
<keyword evidence="4" id="KW-1015">Disulfide bond</keyword>
<evidence type="ECO:0000256" key="5">
    <source>
        <dbReference type="SAM" id="MobiDB-lite"/>
    </source>
</evidence>
<dbReference type="Gene3D" id="2.60.40.10">
    <property type="entry name" value="Immunoglobulins"/>
    <property type="match status" value="2"/>
</dbReference>
<name>A0ABM0Q3D0_GALVR</name>
<dbReference type="PANTHER" id="PTHR35971:SF4">
    <property type="entry name" value="OBSCURIN"/>
    <property type="match status" value="1"/>
</dbReference>
<evidence type="ECO:0000256" key="1">
    <source>
        <dbReference type="ARBA" id="ARBA00004496"/>
    </source>
</evidence>
<evidence type="ECO:0000313" key="8">
    <source>
        <dbReference type="RefSeq" id="XP_008562871.1"/>
    </source>
</evidence>
<organism evidence="7 8">
    <name type="scientific">Galeopterus variegatus</name>
    <name type="common">Malayan flying lemur</name>
    <name type="synonym">Cynocephalus variegatus</name>
    <dbReference type="NCBI Taxonomy" id="482537"/>
    <lineage>
        <taxon>Eukaryota</taxon>
        <taxon>Metazoa</taxon>
        <taxon>Chordata</taxon>
        <taxon>Craniata</taxon>
        <taxon>Vertebrata</taxon>
        <taxon>Euteleostomi</taxon>
        <taxon>Mammalia</taxon>
        <taxon>Eutheria</taxon>
        <taxon>Euarchontoglires</taxon>
        <taxon>Dermoptera</taxon>
        <taxon>Cynocephalidae</taxon>
        <taxon>Galeopterus</taxon>
    </lineage>
</organism>
<dbReference type="InterPro" id="IPR003598">
    <property type="entry name" value="Ig_sub2"/>
</dbReference>
<evidence type="ECO:0000259" key="6">
    <source>
        <dbReference type="PROSITE" id="PS50835"/>
    </source>
</evidence>
<keyword evidence="7" id="KW-1185">Reference proteome</keyword>
<feature type="domain" description="Ig-like" evidence="6">
    <location>
        <begin position="69"/>
        <end position="159"/>
    </location>
</feature>
<reference evidence="8" key="1">
    <citation type="submission" date="2025-08" db="UniProtKB">
        <authorList>
            <consortium name="RefSeq"/>
        </authorList>
    </citation>
    <scope>IDENTIFICATION</scope>
</reference>
<dbReference type="PANTHER" id="PTHR35971">
    <property type="entry name" value="SI:DKEY-31G6.6"/>
    <property type="match status" value="1"/>
</dbReference>
<feature type="non-terminal residue" evidence="8">
    <location>
        <position position="251"/>
    </location>
</feature>
<keyword evidence="2" id="KW-0963">Cytoplasm</keyword>
<dbReference type="InterPro" id="IPR013098">
    <property type="entry name" value="Ig_I-set"/>
</dbReference>
<sequence>MRVLAHTGLGVAPSLDAEKPHLSTQGGSQKIPWGDVVAWHPAYKQGTRRRKPHLDGASDRVPPRLYPEPAVVFAKDQPVRSEMKAGAGASATLSCEVAQTQTEVTWYKDGKKLSSSSKVRMEAAGCIRRLVVQKAGKVDAGEYTCEAGGQSVSFYLDVTEPKAVFAKDQPVHSEVKAEAGTNATLSCKVAQAQTEVTWYKDGKKLISSSKVHFEATGCTRRLVVQKPEKVDAGEYSCEAGGRRVSFHLDVT</sequence>
<evidence type="ECO:0000313" key="7">
    <source>
        <dbReference type="Proteomes" id="UP000694923"/>
    </source>
</evidence>
<dbReference type="InterPro" id="IPR052385">
    <property type="entry name" value="Obscurin/Obscurin-like_Reg"/>
</dbReference>
<dbReference type="InterPro" id="IPR013783">
    <property type="entry name" value="Ig-like_fold"/>
</dbReference>
<dbReference type="SMART" id="SM00409">
    <property type="entry name" value="IG"/>
    <property type="match status" value="2"/>
</dbReference>
<protein>
    <submittedName>
        <fullName evidence="8">Obscurin-like</fullName>
    </submittedName>
</protein>
<evidence type="ECO:0000256" key="2">
    <source>
        <dbReference type="ARBA" id="ARBA00022490"/>
    </source>
</evidence>
<comment type="subcellular location">
    <subcellularLocation>
        <location evidence="1">Cytoplasm</location>
    </subcellularLocation>
</comment>
<dbReference type="SMART" id="SM00408">
    <property type="entry name" value="IGc2"/>
    <property type="match status" value="2"/>
</dbReference>
<dbReference type="InterPro" id="IPR003599">
    <property type="entry name" value="Ig_sub"/>
</dbReference>
<dbReference type="InterPro" id="IPR036179">
    <property type="entry name" value="Ig-like_dom_sf"/>
</dbReference>
<feature type="domain" description="Ig-like" evidence="6">
    <location>
        <begin position="161"/>
        <end position="239"/>
    </location>
</feature>
<gene>
    <name evidence="8" type="primary">LOC103583290</name>
</gene>
<dbReference type="Pfam" id="PF07679">
    <property type="entry name" value="I-set"/>
    <property type="match status" value="2"/>
</dbReference>